<feature type="transmembrane region" description="Helical" evidence="1">
    <location>
        <begin position="15"/>
        <end position="33"/>
    </location>
</feature>
<keyword evidence="1" id="KW-0472">Membrane</keyword>
<organism evidence="2 3">
    <name type="scientific">Nonomuraea terrae</name>
    <dbReference type="NCBI Taxonomy" id="2530383"/>
    <lineage>
        <taxon>Bacteria</taxon>
        <taxon>Bacillati</taxon>
        <taxon>Actinomycetota</taxon>
        <taxon>Actinomycetes</taxon>
        <taxon>Streptosporangiales</taxon>
        <taxon>Streptosporangiaceae</taxon>
        <taxon>Nonomuraea</taxon>
    </lineage>
</organism>
<keyword evidence="1" id="KW-1133">Transmembrane helix</keyword>
<keyword evidence="1" id="KW-0812">Transmembrane</keyword>
<dbReference type="Proteomes" id="UP000295302">
    <property type="component" value="Unassembled WGS sequence"/>
</dbReference>
<dbReference type="OrthoDB" id="3543303at2"/>
<dbReference type="AlphaFoldDB" id="A0A4R4Z8U9"/>
<dbReference type="RefSeq" id="WP_132609643.1">
    <property type="nucleotide sequence ID" value="NZ_SMKQ01000010.1"/>
</dbReference>
<name>A0A4R4Z8U9_9ACTN</name>
<comment type="caution">
    <text evidence="2">The sequence shown here is derived from an EMBL/GenBank/DDBJ whole genome shotgun (WGS) entry which is preliminary data.</text>
</comment>
<gene>
    <name evidence="2" type="ORF">E1286_06380</name>
</gene>
<accession>A0A4R4Z8U9</accession>
<protein>
    <submittedName>
        <fullName evidence="2">Uncharacterized protein</fullName>
    </submittedName>
</protein>
<evidence type="ECO:0000313" key="3">
    <source>
        <dbReference type="Proteomes" id="UP000295302"/>
    </source>
</evidence>
<dbReference type="EMBL" id="SMKQ01000010">
    <property type="protein sequence ID" value="TDD54120.1"/>
    <property type="molecule type" value="Genomic_DNA"/>
</dbReference>
<proteinExistence type="predicted"/>
<sequence>MPGMIRGGTPALRRAAYVGAALVAAVLVAMICGERLRFAHSAADMEAVARTLGEGVELRGRSIGSLTFEFVRREDDLVYFHRGEQGWDGDSYGYVWSPEHRPSDTRHLRGPWYRYWNDAHQ</sequence>
<evidence type="ECO:0000256" key="1">
    <source>
        <dbReference type="SAM" id="Phobius"/>
    </source>
</evidence>
<keyword evidence="3" id="KW-1185">Reference proteome</keyword>
<reference evidence="2 3" key="1">
    <citation type="submission" date="2019-03" db="EMBL/GenBank/DDBJ databases">
        <title>Draft genome sequences of novel Actinobacteria.</title>
        <authorList>
            <person name="Sahin N."/>
            <person name="Ay H."/>
            <person name="Saygin H."/>
        </authorList>
    </citation>
    <scope>NUCLEOTIDE SEQUENCE [LARGE SCALE GENOMIC DNA]</scope>
    <source>
        <strain evidence="2 3">CH32</strain>
    </source>
</reference>
<evidence type="ECO:0000313" key="2">
    <source>
        <dbReference type="EMBL" id="TDD54120.1"/>
    </source>
</evidence>